<accession>A0A1Y2G2R0</accession>
<feature type="compositionally biased region" description="Low complexity" evidence="8">
    <location>
        <begin position="521"/>
        <end position="532"/>
    </location>
</feature>
<feature type="region of interest" description="Disordered" evidence="8">
    <location>
        <begin position="508"/>
        <end position="594"/>
    </location>
</feature>
<dbReference type="Proteomes" id="UP000193467">
    <property type="component" value="Unassembled WGS sequence"/>
</dbReference>
<evidence type="ECO:0000256" key="7">
    <source>
        <dbReference type="ARBA" id="ARBA00045681"/>
    </source>
</evidence>
<dbReference type="GO" id="GO:0008168">
    <property type="term" value="F:methyltransferase activity"/>
    <property type="evidence" value="ECO:0007669"/>
    <property type="project" value="InterPro"/>
</dbReference>
<dbReference type="InterPro" id="IPR015324">
    <property type="entry name" value="Ribosomal_Rsm22-like"/>
</dbReference>
<evidence type="ECO:0000256" key="6">
    <source>
        <dbReference type="ARBA" id="ARBA00023128"/>
    </source>
</evidence>
<dbReference type="InterPro" id="IPR052571">
    <property type="entry name" value="Mt_RNA_Methyltransferase"/>
</dbReference>
<feature type="compositionally biased region" description="Basic and acidic residues" evidence="8">
    <location>
        <begin position="548"/>
        <end position="564"/>
    </location>
</feature>
<dbReference type="PANTHER" id="PTHR13184:SF5">
    <property type="entry name" value="METHYLTRANSFERASE-LIKE PROTEIN 17, MITOCHONDRIAL"/>
    <property type="match status" value="1"/>
</dbReference>
<reference evidence="9 10" key="1">
    <citation type="submission" date="2016-07" db="EMBL/GenBank/DDBJ databases">
        <title>Pervasive Adenine N6-methylation of Active Genes in Fungi.</title>
        <authorList>
            <consortium name="DOE Joint Genome Institute"/>
            <person name="Mondo S.J."/>
            <person name="Dannebaum R.O."/>
            <person name="Kuo R.C."/>
            <person name="Labutti K."/>
            <person name="Haridas S."/>
            <person name="Kuo A."/>
            <person name="Salamov A."/>
            <person name="Ahrendt S.R."/>
            <person name="Lipzen A."/>
            <person name="Sullivan W."/>
            <person name="Andreopoulos W.B."/>
            <person name="Clum A."/>
            <person name="Lindquist E."/>
            <person name="Daum C."/>
            <person name="Ramamoorthy G.K."/>
            <person name="Gryganskyi A."/>
            <person name="Culley D."/>
            <person name="Magnuson J.K."/>
            <person name="James T.Y."/>
            <person name="O'Malley M.A."/>
            <person name="Stajich J.E."/>
            <person name="Spatafora J.W."/>
            <person name="Visel A."/>
            <person name="Grigoriev I.V."/>
        </authorList>
    </citation>
    <scope>NUCLEOTIDE SEQUENCE [LARGE SCALE GENOMIC DNA]</scope>
    <source>
        <strain evidence="9 10">62-1032</strain>
    </source>
</reference>
<evidence type="ECO:0000313" key="10">
    <source>
        <dbReference type="Proteomes" id="UP000193467"/>
    </source>
</evidence>
<dbReference type="PANTHER" id="PTHR13184">
    <property type="entry name" value="37S RIBOSOMAL PROTEIN S22"/>
    <property type="match status" value="1"/>
</dbReference>
<dbReference type="GO" id="GO:0051536">
    <property type="term" value="F:iron-sulfur cluster binding"/>
    <property type="evidence" value="ECO:0007669"/>
    <property type="project" value="UniProtKB-KW"/>
</dbReference>
<protein>
    <submittedName>
        <fullName evidence="9">Mitochondrial small ribosomal subunit Rsm22-domain-containing protein</fullName>
    </submittedName>
</protein>
<dbReference type="OrthoDB" id="421327at2759"/>
<dbReference type="EMBL" id="MCGR01000002">
    <property type="protein sequence ID" value="ORY91654.1"/>
    <property type="molecule type" value="Genomic_DNA"/>
</dbReference>
<dbReference type="GO" id="GO:0005763">
    <property type="term" value="C:mitochondrial small ribosomal subunit"/>
    <property type="evidence" value="ECO:0007669"/>
    <property type="project" value="TreeGrafter"/>
</dbReference>
<keyword evidence="6" id="KW-0496">Mitochondrion</keyword>
<evidence type="ECO:0000256" key="2">
    <source>
        <dbReference type="ARBA" id="ARBA00022723"/>
    </source>
</evidence>
<keyword evidence="2" id="KW-0479">Metal-binding</keyword>
<keyword evidence="5" id="KW-0411">Iron-sulfur</keyword>
<dbReference type="GO" id="GO:0006412">
    <property type="term" value="P:translation"/>
    <property type="evidence" value="ECO:0007669"/>
    <property type="project" value="InterPro"/>
</dbReference>
<gene>
    <name evidence="9" type="ORF">BCR35DRAFT_298904</name>
</gene>
<keyword evidence="10" id="KW-1185">Reference proteome</keyword>
<evidence type="ECO:0000313" key="9">
    <source>
        <dbReference type="EMBL" id="ORY91654.1"/>
    </source>
</evidence>
<dbReference type="GO" id="GO:0003735">
    <property type="term" value="F:structural constituent of ribosome"/>
    <property type="evidence" value="ECO:0007669"/>
    <property type="project" value="TreeGrafter"/>
</dbReference>
<evidence type="ECO:0000256" key="1">
    <source>
        <dbReference type="ARBA" id="ARBA00004173"/>
    </source>
</evidence>
<dbReference type="AlphaFoldDB" id="A0A1Y2G2R0"/>
<dbReference type="GO" id="GO:0046872">
    <property type="term" value="F:metal ion binding"/>
    <property type="evidence" value="ECO:0007669"/>
    <property type="project" value="UniProtKB-KW"/>
</dbReference>
<sequence length="594" mass="64587">MLTRSSLAPRSALRRGMKIDALSRLQLDINAAHNSLQESYREPAAPVEKSPEAVRGESLRGDVQLPRDLQEAVDKAILEADDGPALRTHALSLYAHLRETSSILPPPSSYRDRLALTTTYDESTSLAYLAGLMPSVYGATLHALTMARNRLGLVDGGAEEWVPEQVLDFGSGTASAAWAFDEVWPATGKGEQREYVGMEAARSMVELGSSMLGALPQRIVEVEGGQFEGTPKLPATIHQLTLPAHQGTLAKMQISATNLANKRTLAVAAFSLGELSTKEKRKEFVRAMWESGAEVLVLVERGTPGGSRMIVEAREQLLMLGRRSKNWEAELAEVEGPGAPKKGAYVLAPCPHDGACPLHNSTKTYCHFSQRVRSPPFLRHTKHTTRGEDDAKFSYVVIRRGTRPSSGLLQAQPHADLTIAEETLETLLQQAVEEESSELAIETLEPEPATPEGIELAWPRLVAPPLKRSGHVILEVCTASGALERHTIPKSQGRQAYYDARKVAWGDSFPHAPKNGPQPAPAAIASAAQEAAGAKDKFGKGKSKVRSKKAERAEGRDWDRPVKEGRRKKGGNARDGEVQDFELTIGPDGQFKIL</sequence>
<keyword evidence="3" id="KW-0809">Transit peptide</keyword>
<dbReference type="Pfam" id="PF09243">
    <property type="entry name" value="Rsm22"/>
    <property type="match status" value="1"/>
</dbReference>
<dbReference type="FunCoup" id="A0A1Y2G2R0">
    <property type="interactions" value="45"/>
</dbReference>
<name>A0A1Y2G2R0_9BASI</name>
<evidence type="ECO:0000256" key="4">
    <source>
        <dbReference type="ARBA" id="ARBA00023004"/>
    </source>
</evidence>
<dbReference type="InParanoid" id="A0A1Y2G2R0"/>
<evidence type="ECO:0000256" key="3">
    <source>
        <dbReference type="ARBA" id="ARBA00022946"/>
    </source>
</evidence>
<comment type="subcellular location">
    <subcellularLocation>
        <location evidence="1">Mitochondrion</location>
    </subcellularLocation>
</comment>
<proteinExistence type="predicted"/>
<comment type="caution">
    <text evidence="9">The sequence shown here is derived from an EMBL/GenBank/DDBJ whole genome shotgun (WGS) entry which is preliminary data.</text>
</comment>
<comment type="function">
    <text evidence="7">Mitochondrial ribosome (mitoribosome) assembly factor. Binds at the interface of the head and body domains of the mitochondrial small ribosomal subunit (mt-SSU), occluding the mRNA channel and preventing compaction of the head domain towards the body. Probable inactive methyltransferase: retains the characteristic folding and ability to bind S-adenosyl-L-methionine, but it probably lost its methyltransferase activity.</text>
</comment>
<keyword evidence="4" id="KW-0408">Iron</keyword>
<evidence type="ECO:0000256" key="5">
    <source>
        <dbReference type="ARBA" id="ARBA00023014"/>
    </source>
</evidence>
<dbReference type="STRING" id="106004.A0A1Y2G2R0"/>
<evidence type="ECO:0000256" key="8">
    <source>
        <dbReference type="SAM" id="MobiDB-lite"/>
    </source>
</evidence>
<organism evidence="9 10">
    <name type="scientific">Leucosporidium creatinivorum</name>
    <dbReference type="NCBI Taxonomy" id="106004"/>
    <lineage>
        <taxon>Eukaryota</taxon>
        <taxon>Fungi</taxon>
        <taxon>Dikarya</taxon>
        <taxon>Basidiomycota</taxon>
        <taxon>Pucciniomycotina</taxon>
        <taxon>Microbotryomycetes</taxon>
        <taxon>Leucosporidiales</taxon>
        <taxon>Leucosporidium</taxon>
    </lineage>
</organism>